<evidence type="ECO:0000313" key="2">
    <source>
        <dbReference type="EMBL" id="MFB9761860.1"/>
    </source>
</evidence>
<keyword evidence="1" id="KW-1133">Transmembrane helix</keyword>
<dbReference type="SUPFAM" id="SSF54523">
    <property type="entry name" value="Pili subunits"/>
    <property type="match status" value="1"/>
</dbReference>
<comment type="caution">
    <text evidence="2">The sequence shown here is derived from an EMBL/GenBank/DDBJ whole genome shotgun (WGS) entry which is preliminary data.</text>
</comment>
<protein>
    <submittedName>
        <fullName evidence="2">Competence type IV pilus minor pilin ComGD</fullName>
    </submittedName>
</protein>
<dbReference type="InterPro" id="IPR045584">
    <property type="entry name" value="Pilin-like"/>
</dbReference>
<evidence type="ECO:0000313" key="3">
    <source>
        <dbReference type="Proteomes" id="UP001589609"/>
    </source>
</evidence>
<accession>A0ABV5WMR1</accession>
<dbReference type="NCBIfam" id="NF040982">
    <property type="entry name" value="ComGD"/>
    <property type="match status" value="1"/>
</dbReference>
<organism evidence="2 3">
    <name type="scientific">Ectobacillus funiculus</name>
    <dbReference type="NCBI Taxonomy" id="137993"/>
    <lineage>
        <taxon>Bacteria</taxon>
        <taxon>Bacillati</taxon>
        <taxon>Bacillota</taxon>
        <taxon>Bacilli</taxon>
        <taxon>Bacillales</taxon>
        <taxon>Bacillaceae</taxon>
        <taxon>Ectobacillus</taxon>
    </lineage>
</organism>
<proteinExistence type="predicted"/>
<keyword evidence="1" id="KW-0812">Transmembrane</keyword>
<evidence type="ECO:0000256" key="1">
    <source>
        <dbReference type="SAM" id="Phobius"/>
    </source>
</evidence>
<dbReference type="PIRSF" id="PIRSF021292">
    <property type="entry name" value="Competence_ComGD"/>
    <property type="match status" value="1"/>
</dbReference>
<reference evidence="2 3" key="1">
    <citation type="submission" date="2024-09" db="EMBL/GenBank/DDBJ databases">
        <authorList>
            <person name="Sun Q."/>
            <person name="Mori K."/>
        </authorList>
    </citation>
    <scope>NUCLEOTIDE SEQUENCE [LARGE SCALE GENOMIC DNA]</scope>
    <source>
        <strain evidence="2 3">JCM 11201</strain>
    </source>
</reference>
<dbReference type="InterPro" id="IPR016785">
    <property type="entry name" value="ComGD"/>
</dbReference>
<sequence>MNQQIVREENGFTFLETLFVLLITLILISISSVTLLPLSASRKAEQFVEQFRQDIAFMQQAAISNNSRYSLRMYTTDHKYVITKSGEVGIVLSRSYDPAISIDIHTMPNPLIYGQDGNINKAGSMYVQHQEVTYRVVFQLGRGRMYYHEE</sequence>
<dbReference type="Proteomes" id="UP001589609">
    <property type="component" value="Unassembled WGS sequence"/>
</dbReference>
<dbReference type="EMBL" id="JBHMAF010000196">
    <property type="protein sequence ID" value="MFB9761860.1"/>
    <property type="molecule type" value="Genomic_DNA"/>
</dbReference>
<keyword evidence="1" id="KW-0472">Membrane</keyword>
<gene>
    <name evidence="2" type="primary">comGD</name>
    <name evidence="2" type="ORF">ACFFMS_26895</name>
</gene>
<keyword evidence="3" id="KW-1185">Reference proteome</keyword>
<dbReference type="RefSeq" id="WP_379951948.1">
    <property type="nucleotide sequence ID" value="NZ_JBHMAF010000196.1"/>
</dbReference>
<feature type="transmembrane region" description="Helical" evidence="1">
    <location>
        <begin position="12"/>
        <end position="36"/>
    </location>
</feature>
<name>A0ABV5WMR1_9BACI</name>